<protein>
    <submittedName>
        <fullName evidence="1">Uncharacterized protein</fullName>
    </submittedName>
</protein>
<keyword evidence="2" id="KW-1185">Reference proteome</keyword>
<sequence>MILTLTKKELANLIFGALLEQDEILKKELISKNDKNELQRVFHTTRSFALEYGYPEYEVERVIVKFIKVRGLNFFEQISVIQNGYNRFIGPYHIGPGISKYLLENEFKMYISPKEFANKYNFPVGDVVDFLRNSSFELCLSYGQYIHSEDKMLNPDRQEWLLKESEAWKSVKQLSEEYGTSIKKVIYVLATEKRRQIGTYEDAGTGENSYVVFQSMLKMLNNFFIHNDVPKYYKKSPLDSSVGFGNTPNSKMGKSLTKNWPRFLS</sequence>
<evidence type="ECO:0000313" key="1">
    <source>
        <dbReference type="EMBL" id="POZ56101.1"/>
    </source>
</evidence>
<comment type="caution">
    <text evidence="1">The sequence shown here is derived from an EMBL/GenBank/DDBJ whole genome shotgun (WGS) entry which is preliminary data.</text>
</comment>
<gene>
    <name evidence="1" type="ORF">LYSIN_00884</name>
</gene>
<organism evidence="1 2">
    <name type="scientific">Lysinibacillus sphaericus</name>
    <name type="common">Bacillus sphaericus</name>
    <dbReference type="NCBI Taxonomy" id="1421"/>
    <lineage>
        <taxon>Bacteria</taxon>
        <taxon>Bacillati</taxon>
        <taxon>Bacillota</taxon>
        <taxon>Bacilli</taxon>
        <taxon>Bacillales</taxon>
        <taxon>Bacillaceae</taxon>
        <taxon>Lysinibacillus</taxon>
    </lineage>
</organism>
<dbReference type="Proteomes" id="UP000237319">
    <property type="component" value="Unassembled WGS sequence"/>
</dbReference>
<dbReference type="EMBL" id="PGLV01000001">
    <property type="protein sequence ID" value="POZ56101.1"/>
    <property type="molecule type" value="Genomic_DNA"/>
</dbReference>
<accession>A0A2S5CZ64</accession>
<dbReference type="RefSeq" id="WP_103976386.1">
    <property type="nucleotide sequence ID" value="NZ_CP194323.1"/>
</dbReference>
<name>A0A2S5CZ64_LYSSH</name>
<evidence type="ECO:0000313" key="2">
    <source>
        <dbReference type="Proteomes" id="UP000237319"/>
    </source>
</evidence>
<dbReference type="AlphaFoldDB" id="A0A2S5CZ64"/>
<proteinExistence type="predicted"/>
<reference evidence="1 2" key="1">
    <citation type="submission" date="2017-11" db="EMBL/GenBank/DDBJ databases">
        <title>Genome sequence of Lysinibacillus sphaericus, a lignin-degrading bacteria isolated from municipal solid waste soil.</title>
        <authorList>
            <person name="Persinoti G.F."/>
            <person name="Paixao D.A."/>
            <person name="Bugg T.D."/>
            <person name="Squina F.M."/>
        </authorList>
    </citation>
    <scope>NUCLEOTIDE SEQUENCE [LARGE SCALE GENOMIC DNA]</scope>
    <source>
        <strain evidence="1 2">A1</strain>
    </source>
</reference>